<evidence type="ECO:0000256" key="4">
    <source>
        <dbReference type="ARBA" id="ARBA00022452"/>
    </source>
</evidence>
<dbReference type="RefSeq" id="WP_155106621.1">
    <property type="nucleotide sequence ID" value="NZ_WMJZ01000001.1"/>
</dbReference>
<dbReference type="InterPro" id="IPR051906">
    <property type="entry name" value="TolC-like"/>
</dbReference>
<keyword evidence="8" id="KW-0175">Coiled coil</keyword>
<keyword evidence="12" id="KW-1185">Reference proteome</keyword>
<feature type="signal peptide" evidence="10">
    <location>
        <begin position="1"/>
        <end position="21"/>
    </location>
</feature>
<dbReference type="GO" id="GO:1990281">
    <property type="term" value="C:efflux pump complex"/>
    <property type="evidence" value="ECO:0007669"/>
    <property type="project" value="TreeGrafter"/>
</dbReference>
<protein>
    <submittedName>
        <fullName evidence="11">TolC family outer membrane protein</fullName>
    </submittedName>
</protein>
<evidence type="ECO:0000256" key="1">
    <source>
        <dbReference type="ARBA" id="ARBA00004442"/>
    </source>
</evidence>
<organism evidence="11 12">
    <name type="scientific">Intestinirhabdus alba</name>
    <dbReference type="NCBI Taxonomy" id="2899544"/>
    <lineage>
        <taxon>Bacteria</taxon>
        <taxon>Pseudomonadati</taxon>
        <taxon>Pseudomonadota</taxon>
        <taxon>Gammaproteobacteria</taxon>
        <taxon>Enterobacterales</taxon>
        <taxon>Enterobacteriaceae</taxon>
        <taxon>Intestinirhabdus</taxon>
    </lineage>
</organism>
<dbReference type="PANTHER" id="PTHR30026:SF22">
    <property type="entry name" value="OUTER MEMBRANE EFFLUX PROTEIN"/>
    <property type="match status" value="1"/>
</dbReference>
<comment type="similarity">
    <text evidence="2">Belongs to the outer membrane factor (OMF) (TC 1.B.17) family.</text>
</comment>
<proteinExistence type="inferred from homology"/>
<dbReference type="InterPro" id="IPR003423">
    <property type="entry name" value="OMP_efflux"/>
</dbReference>
<gene>
    <name evidence="11" type="ORF">GJV78_01355</name>
</gene>
<keyword evidence="3" id="KW-0813">Transport</keyword>
<name>A0A6L6IDL6_9ENTR</name>
<dbReference type="EMBL" id="WMJZ01000001">
    <property type="protein sequence ID" value="MTH44932.1"/>
    <property type="molecule type" value="Genomic_DNA"/>
</dbReference>
<dbReference type="SUPFAM" id="SSF56954">
    <property type="entry name" value="Outer membrane efflux proteins (OEP)"/>
    <property type="match status" value="1"/>
</dbReference>
<dbReference type="NCBIfam" id="TIGR01844">
    <property type="entry name" value="type_I_sec_TolC"/>
    <property type="match status" value="1"/>
</dbReference>
<feature type="compositionally biased region" description="Pro residues" evidence="9">
    <location>
        <begin position="41"/>
        <end position="57"/>
    </location>
</feature>
<dbReference type="OrthoDB" id="314748at2"/>
<feature type="chain" id="PRO_5027021050" evidence="10">
    <location>
        <begin position="22"/>
        <end position="546"/>
    </location>
</feature>
<dbReference type="Proteomes" id="UP000477739">
    <property type="component" value="Unassembled WGS sequence"/>
</dbReference>
<dbReference type="Gene3D" id="1.20.1600.10">
    <property type="entry name" value="Outer membrane efflux proteins (OEP)"/>
    <property type="match status" value="1"/>
</dbReference>
<dbReference type="GO" id="GO:0015562">
    <property type="term" value="F:efflux transmembrane transporter activity"/>
    <property type="evidence" value="ECO:0007669"/>
    <property type="project" value="InterPro"/>
</dbReference>
<dbReference type="GO" id="GO:0015288">
    <property type="term" value="F:porin activity"/>
    <property type="evidence" value="ECO:0007669"/>
    <property type="project" value="TreeGrafter"/>
</dbReference>
<evidence type="ECO:0000256" key="8">
    <source>
        <dbReference type="SAM" id="Coils"/>
    </source>
</evidence>
<keyword evidence="10" id="KW-0732">Signal</keyword>
<keyword evidence="7" id="KW-0998">Cell outer membrane</keyword>
<feature type="region of interest" description="Disordered" evidence="9">
    <location>
        <begin position="34"/>
        <end position="143"/>
    </location>
</feature>
<dbReference type="Pfam" id="PF02321">
    <property type="entry name" value="OEP"/>
    <property type="match status" value="2"/>
</dbReference>
<dbReference type="GO" id="GO:0009279">
    <property type="term" value="C:cell outer membrane"/>
    <property type="evidence" value="ECO:0007669"/>
    <property type="project" value="UniProtKB-SubCell"/>
</dbReference>
<comment type="caution">
    <text evidence="11">The sequence shown here is derived from an EMBL/GenBank/DDBJ whole genome shotgun (WGS) entry which is preliminary data.</text>
</comment>
<keyword evidence="6" id="KW-0472">Membrane</keyword>
<accession>A0A6L6IDL6</accession>
<evidence type="ECO:0000256" key="10">
    <source>
        <dbReference type="SAM" id="SignalP"/>
    </source>
</evidence>
<dbReference type="InterPro" id="IPR010130">
    <property type="entry name" value="T1SS_OMP_TolC"/>
</dbReference>
<evidence type="ECO:0000256" key="3">
    <source>
        <dbReference type="ARBA" id="ARBA00022448"/>
    </source>
</evidence>
<dbReference type="PANTHER" id="PTHR30026">
    <property type="entry name" value="OUTER MEMBRANE PROTEIN TOLC"/>
    <property type="match status" value="1"/>
</dbReference>
<feature type="coiled-coil region" evidence="8">
    <location>
        <begin position="298"/>
        <end position="325"/>
    </location>
</feature>
<evidence type="ECO:0000256" key="9">
    <source>
        <dbReference type="SAM" id="MobiDB-lite"/>
    </source>
</evidence>
<evidence type="ECO:0000256" key="6">
    <source>
        <dbReference type="ARBA" id="ARBA00023136"/>
    </source>
</evidence>
<evidence type="ECO:0000256" key="7">
    <source>
        <dbReference type="ARBA" id="ARBA00023237"/>
    </source>
</evidence>
<reference evidence="11 12" key="1">
    <citation type="submission" date="2019-11" db="EMBL/GenBank/DDBJ databases">
        <title>Escherichia alba sp. nov. isolated from the gut of plastic-eating superworms Zophobas atratus.</title>
        <authorList>
            <person name="Yang Y."/>
        </authorList>
    </citation>
    <scope>NUCLEOTIDE SEQUENCE [LARGE SCALE GENOMIC DNA]</scope>
    <source>
        <strain evidence="12">BIT-B35</strain>
    </source>
</reference>
<comment type="subcellular location">
    <subcellularLocation>
        <location evidence="1">Cell outer membrane</location>
    </subcellularLocation>
</comment>
<evidence type="ECO:0000313" key="12">
    <source>
        <dbReference type="Proteomes" id="UP000477739"/>
    </source>
</evidence>
<keyword evidence="4" id="KW-1134">Transmembrane beta strand</keyword>
<sequence length="546" mass="59747">MNRRYLPLATLLLAAIAATQASESHGAELIWPVTFDEPGPEPEAAPPAVQPATPAAPAPRVASGTKSQRRESPSAFLNRKRADSLPAVAGATKPDKPPRPAGKSGALFAVDGGNTATPIAAKQETPRLQAAPAVRDPGRSSRGAAVSLGDAVRLAMKWHPTIKRAEREYAQSKASIEEAKAGWYPTLSARVKSGIEQDSYRRDNEKSNTLSLNASQMIYDFGKTSSKVELADATTHRSGFSLDKSINDIAYEAASAFLQAIRYQQMVEVARGQVQGISAINALAQRRAKLGASAESDYSQSKVRLAAAEAQLHEYEAQAWRWNSALDSLVNRPLSGALQREFPQGMDAACQRVDIHHLTSPAIALAEAQIKMAKEQVKAFRAEYYPTISVNPTWEYELENRSDSRGNRASKGEWGIFLNVSAPLYEGGARLSRTQQAERALQASQFNLDAEKTEARRKIVEASSQIASLHESLSARRVREKESIRTRDLYRLQYLELGNRSFSDLLSAESEIHQTRMEILNGQFTVATLSLDCLYTSGNLVSYFTE</sequence>
<keyword evidence="5" id="KW-0812">Transmembrane</keyword>
<evidence type="ECO:0000256" key="5">
    <source>
        <dbReference type="ARBA" id="ARBA00022692"/>
    </source>
</evidence>
<evidence type="ECO:0000256" key="2">
    <source>
        <dbReference type="ARBA" id="ARBA00007613"/>
    </source>
</evidence>
<dbReference type="AlphaFoldDB" id="A0A6L6IDL6"/>
<evidence type="ECO:0000313" key="11">
    <source>
        <dbReference type="EMBL" id="MTH44932.1"/>
    </source>
</evidence>